<organism evidence="2 3">
    <name type="scientific">Rhizobium rosettiformans W3</name>
    <dbReference type="NCBI Taxonomy" id="538378"/>
    <lineage>
        <taxon>Bacteria</taxon>
        <taxon>Pseudomonadati</taxon>
        <taxon>Pseudomonadota</taxon>
        <taxon>Alphaproteobacteria</taxon>
        <taxon>Hyphomicrobiales</taxon>
        <taxon>Rhizobiaceae</taxon>
        <taxon>Rhizobium/Agrobacterium group</taxon>
        <taxon>Rhizobium</taxon>
    </lineage>
</organism>
<proteinExistence type="predicted"/>
<dbReference type="RefSeq" id="WP_136541991.1">
    <property type="nucleotide sequence ID" value="NZ_STGU01000008.1"/>
</dbReference>
<dbReference type="EMBL" id="STGU01000008">
    <property type="protein sequence ID" value="THV34480.1"/>
    <property type="molecule type" value="Genomic_DNA"/>
</dbReference>
<keyword evidence="1" id="KW-0812">Transmembrane</keyword>
<feature type="transmembrane region" description="Helical" evidence="1">
    <location>
        <begin position="6"/>
        <end position="26"/>
    </location>
</feature>
<evidence type="ECO:0000313" key="2">
    <source>
        <dbReference type="EMBL" id="THV34480.1"/>
    </source>
</evidence>
<evidence type="ECO:0000256" key="1">
    <source>
        <dbReference type="SAM" id="Phobius"/>
    </source>
</evidence>
<accession>A0A4S8PSY5</accession>
<evidence type="ECO:0000313" key="3">
    <source>
        <dbReference type="Proteomes" id="UP000307378"/>
    </source>
</evidence>
<reference evidence="2 3" key="1">
    <citation type="submission" date="2019-04" db="EMBL/GenBank/DDBJ databases">
        <title>genome sequence of strain W3.</title>
        <authorList>
            <person name="Gao J."/>
            <person name="Sun J."/>
        </authorList>
    </citation>
    <scope>NUCLEOTIDE SEQUENCE [LARGE SCALE GENOMIC DNA]</scope>
    <source>
        <strain evidence="2 3">W3</strain>
    </source>
</reference>
<gene>
    <name evidence="2" type="ORF">FAA86_15385</name>
</gene>
<dbReference type="AlphaFoldDB" id="A0A4S8PSY5"/>
<comment type="caution">
    <text evidence="2">The sequence shown here is derived from an EMBL/GenBank/DDBJ whole genome shotgun (WGS) entry which is preliminary data.</text>
</comment>
<sequence length="173" mass="18992">MLFELIAAVVAGVALAGIAMLLRWLSRGLLPKWIVPVTAGLGMLGYSVWSEYSWFDRMNVALPGTEVSWKNEQTAFWRPWSYVEPVTTRFTAVDLKTAKRHPNQAGLVMVDVLLVGRWQPITRVKVVYDCPNTQRADLVDGSVSIAEDGSLVGADWVKVDGSDPALKIACTTG</sequence>
<feature type="transmembrane region" description="Helical" evidence="1">
    <location>
        <begin position="33"/>
        <end position="49"/>
    </location>
</feature>
<keyword evidence="1" id="KW-1133">Transmembrane helix</keyword>
<protein>
    <submittedName>
        <fullName evidence="2">Uncharacterized protein</fullName>
    </submittedName>
</protein>
<name>A0A4S8PSY5_9HYPH</name>
<keyword evidence="1" id="KW-0472">Membrane</keyword>
<dbReference type="Proteomes" id="UP000307378">
    <property type="component" value="Unassembled WGS sequence"/>
</dbReference>